<dbReference type="PROSITE" id="PS50977">
    <property type="entry name" value="HTH_TETR_2"/>
    <property type="match status" value="1"/>
</dbReference>
<dbReference type="Gene3D" id="1.10.357.10">
    <property type="entry name" value="Tetracycline Repressor, domain 2"/>
    <property type="match status" value="1"/>
</dbReference>
<sequence length="200" mass="21815">MSSTAERPTLGLRERKKARTRASIQAHALRLFRAQGYQATTVEQIITAAEVSETTFFRYFPTKEDVVLQDDFDPVIVATLLEQPPELSPVQAIRRVLRAHFASLAPEQAEEMLQRLTLVVAEPALRAAMLDQNTRTMRLIADGLAERAGRPPTDLAVRAVAGAVIGVLMAALEAWVDDPAGDLPAIVDAALGHLERGLTL</sequence>
<evidence type="ECO:0000259" key="5">
    <source>
        <dbReference type="PROSITE" id="PS50977"/>
    </source>
</evidence>
<dbReference type="PROSITE" id="PS01081">
    <property type="entry name" value="HTH_TETR_1"/>
    <property type="match status" value="1"/>
</dbReference>
<dbReference type="Pfam" id="PF17754">
    <property type="entry name" value="TetR_C_14"/>
    <property type="match status" value="1"/>
</dbReference>
<evidence type="ECO:0000313" key="7">
    <source>
        <dbReference type="Proteomes" id="UP001501676"/>
    </source>
</evidence>
<feature type="domain" description="HTH tetR-type" evidence="5">
    <location>
        <begin position="18"/>
        <end position="78"/>
    </location>
</feature>
<keyword evidence="2 4" id="KW-0238">DNA-binding</keyword>
<dbReference type="Pfam" id="PF00440">
    <property type="entry name" value="TetR_N"/>
    <property type="match status" value="1"/>
</dbReference>
<keyword evidence="7" id="KW-1185">Reference proteome</keyword>
<organism evidence="6 7">
    <name type="scientific">Cryptosporangium minutisporangium</name>
    <dbReference type="NCBI Taxonomy" id="113569"/>
    <lineage>
        <taxon>Bacteria</taxon>
        <taxon>Bacillati</taxon>
        <taxon>Actinomycetota</taxon>
        <taxon>Actinomycetes</taxon>
        <taxon>Cryptosporangiales</taxon>
        <taxon>Cryptosporangiaceae</taxon>
        <taxon>Cryptosporangium</taxon>
    </lineage>
</organism>
<comment type="caution">
    <text evidence="6">The sequence shown here is derived from an EMBL/GenBank/DDBJ whole genome shotgun (WGS) entry which is preliminary data.</text>
</comment>
<keyword evidence="1" id="KW-0805">Transcription regulation</keyword>
<keyword evidence="3" id="KW-0804">Transcription</keyword>
<evidence type="ECO:0000256" key="3">
    <source>
        <dbReference type="ARBA" id="ARBA00023163"/>
    </source>
</evidence>
<accession>A0ABP6TBK2</accession>
<dbReference type="RefSeq" id="WP_345733709.1">
    <property type="nucleotide sequence ID" value="NZ_BAAAYN010000082.1"/>
</dbReference>
<dbReference type="SUPFAM" id="SSF46689">
    <property type="entry name" value="Homeodomain-like"/>
    <property type="match status" value="1"/>
</dbReference>
<dbReference type="Gene3D" id="1.10.10.60">
    <property type="entry name" value="Homeodomain-like"/>
    <property type="match status" value="1"/>
</dbReference>
<proteinExistence type="predicted"/>
<protein>
    <submittedName>
        <fullName evidence="6">TetR family transcriptional regulator</fullName>
    </submittedName>
</protein>
<name>A0ABP6TBK2_9ACTN</name>
<evidence type="ECO:0000256" key="2">
    <source>
        <dbReference type="ARBA" id="ARBA00023125"/>
    </source>
</evidence>
<evidence type="ECO:0000313" key="6">
    <source>
        <dbReference type="EMBL" id="GAA3398345.1"/>
    </source>
</evidence>
<dbReference type="PANTHER" id="PTHR30055:SF234">
    <property type="entry name" value="HTH-TYPE TRANSCRIPTIONAL REGULATOR BETI"/>
    <property type="match status" value="1"/>
</dbReference>
<feature type="DNA-binding region" description="H-T-H motif" evidence="4">
    <location>
        <begin position="41"/>
        <end position="60"/>
    </location>
</feature>
<dbReference type="InterPro" id="IPR050109">
    <property type="entry name" value="HTH-type_TetR-like_transc_reg"/>
</dbReference>
<dbReference type="Proteomes" id="UP001501676">
    <property type="component" value="Unassembled WGS sequence"/>
</dbReference>
<dbReference type="InterPro" id="IPR001647">
    <property type="entry name" value="HTH_TetR"/>
</dbReference>
<reference evidence="7" key="1">
    <citation type="journal article" date="2019" name="Int. J. Syst. Evol. Microbiol.">
        <title>The Global Catalogue of Microorganisms (GCM) 10K type strain sequencing project: providing services to taxonomists for standard genome sequencing and annotation.</title>
        <authorList>
            <consortium name="The Broad Institute Genomics Platform"/>
            <consortium name="The Broad Institute Genome Sequencing Center for Infectious Disease"/>
            <person name="Wu L."/>
            <person name="Ma J."/>
        </authorList>
    </citation>
    <scope>NUCLEOTIDE SEQUENCE [LARGE SCALE GENOMIC DNA]</scope>
    <source>
        <strain evidence="7">JCM 9458</strain>
    </source>
</reference>
<dbReference type="InterPro" id="IPR041347">
    <property type="entry name" value="MftR_C"/>
</dbReference>
<dbReference type="InterPro" id="IPR023772">
    <property type="entry name" value="DNA-bd_HTH_TetR-type_CS"/>
</dbReference>
<dbReference type="EMBL" id="BAAAYN010000082">
    <property type="protein sequence ID" value="GAA3398345.1"/>
    <property type="molecule type" value="Genomic_DNA"/>
</dbReference>
<dbReference type="InterPro" id="IPR009057">
    <property type="entry name" value="Homeodomain-like_sf"/>
</dbReference>
<gene>
    <name evidence="6" type="ORF">GCM10020369_81570</name>
</gene>
<evidence type="ECO:0000256" key="1">
    <source>
        <dbReference type="ARBA" id="ARBA00023015"/>
    </source>
</evidence>
<dbReference type="PANTHER" id="PTHR30055">
    <property type="entry name" value="HTH-TYPE TRANSCRIPTIONAL REGULATOR RUTR"/>
    <property type="match status" value="1"/>
</dbReference>
<evidence type="ECO:0000256" key="4">
    <source>
        <dbReference type="PROSITE-ProRule" id="PRU00335"/>
    </source>
</evidence>